<dbReference type="Gene3D" id="3.30.750.24">
    <property type="entry name" value="STAS domain"/>
    <property type="match status" value="1"/>
</dbReference>
<dbReference type="EMBL" id="FOZW01000005">
    <property type="protein sequence ID" value="SFS81308.1"/>
    <property type="molecule type" value="Genomic_DNA"/>
</dbReference>
<keyword evidence="9" id="KW-1185">Reference proteome</keyword>
<dbReference type="Proteomes" id="UP000199392">
    <property type="component" value="Unassembled WGS sequence"/>
</dbReference>
<dbReference type="AlphaFoldDB" id="A0A1I6SWY3"/>
<reference evidence="9" key="1">
    <citation type="submission" date="2016-10" db="EMBL/GenBank/DDBJ databases">
        <authorList>
            <person name="Varghese N."/>
            <person name="Submissions S."/>
        </authorList>
    </citation>
    <scope>NUCLEOTIDE SEQUENCE [LARGE SCALE GENOMIC DNA]</scope>
    <source>
        <strain evidence="9">DSM 26894</strain>
    </source>
</reference>
<feature type="transmembrane region" description="Helical" evidence="6">
    <location>
        <begin position="211"/>
        <end position="231"/>
    </location>
</feature>
<evidence type="ECO:0000256" key="5">
    <source>
        <dbReference type="SAM" id="MobiDB-lite"/>
    </source>
</evidence>
<name>A0A1I6SWY3_9RHOB</name>
<feature type="transmembrane region" description="Helical" evidence="6">
    <location>
        <begin position="163"/>
        <end position="182"/>
    </location>
</feature>
<comment type="subcellular location">
    <subcellularLocation>
        <location evidence="1">Membrane</location>
        <topology evidence="1">Multi-pass membrane protein</topology>
    </subcellularLocation>
</comment>
<dbReference type="GO" id="GO:0055085">
    <property type="term" value="P:transmembrane transport"/>
    <property type="evidence" value="ECO:0007669"/>
    <property type="project" value="InterPro"/>
</dbReference>
<sequence length="614" mass="65725">MEPWVATGARTTTPDGKAPSLRARLRGGLRMAGRDLSRTPDWFAQVTPKTIWADAIAGLTGATLSLPQSVAFAAIAGLPPQYGFYTAMVPPIITAFFGSSWHAAAGPATAISALVFGALAGNFVPGSPEFISAAIFLALLVGVFQLAMGLMRLGGVVDFVSHSVMIGFVSGAALLIALSQLGDALAVELPRPEDLFTFFGALLQHLPEADFRAVSIALLALAVGVLVRRFLPRWPNYLLALLAATGLSVLYGGSAAGLSTVGAIDGVLPSFALPHFDGDKLRDIASGALAIGVVGLLEAMSVARALASKSGQMLDGNREFVGQGLSNIGGAFFQCYPSTFSFTRSGVNYEAGARTPLAMLFCVAFLAAILLLVAPYFAEVPIAGMSGVIMLVAWRLINLREIAHLVRHSTSETAIALVTFATTVLVDLEFSIYVGVMMSLFLFLRRTARPIIAISAPDPSTEGRVIRSARLYHLDECPQLMIAMLEGPFYFGTVEAIRREFRRFELERPSQKHVLFSIAGSGEIDLPAAELLVEQAQRRKALGGALHIKLLTLTSFEKLARFEVFKSLGRDHIHLSKRDALASVVPELDLDICRSCKARIFKECPKFPETDSKG</sequence>
<evidence type="ECO:0000259" key="7">
    <source>
        <dbReference type="PROSITE" id="PS50801"/>
    </source>
</evidence>
<feature type="transmembrane region" description="Helical" evidence="6">
    <location>
        <begin position="357"/>
        <end position="374"/>
    </location>
</feature>
<evidence type="ECO:0000256" key="2">
    <source>
        <dbReference type="ARBA" id="ARBA00022692"/>
    </source>
</evidence>
<keyword evidence="3 6" id="KW-1133">Transmembrane helix</keyword>
<dbReference type="InterPro" id="IPR001902">
    <property type="entry name" value="SLC26A/SulP_fam"/>
</dbReference>
<proteinExistence type="predicted"/>
<organism evidence="8 9">
    <name type="scientific">Alloyangia pacifica</name>
    <dbReference type="NCBI Taxonomy" id="311180"/>
    <lineage>
        <taxon>Bacteria</taxon>
        <taxon>Pseudomonadati</taxon>
        <taxon>Pseudomonadota</taxon>
        <taxon>Alphaproteobacteria</taxon>
        <taxon>Rhodobacterales</taxon>
        <taxon>Roseobacteraceae</taxon>
        <taxon>Alloyangia</taxon>
    </lineage>
</organism>
<dbReference type="Pfam" id="PF00916">
    <property type="entry name" value="Sulfate_transp"/>
    <property type="match status" value="1"/>
</dbReference>
<feature type="transmembrane region" description="Helical" evidence="6">
    <location>
        <begin position="417"/>
        <end position="444"/>
    </location>
</feature>
<evidence type="ECO:0000256" key="1">
    <source>
        <dbReference type="ARBA" id="ARBA00004141"/>
    </source>
</evidence>
<dbReference type="SUPFAM" id="SSF52091">
    <property type="entry name" value="SpoIIaa-like"/>
    <property type="match status" value="1"/>
</dbReference>
<evidence type="ECO:0000256" key="6">
    <source>
        <dbReference type="SAM" id="Phobius"/>
    </source>
</evidence>
<dbReference type="RefSeq" id="WP_092424282.1">
    <property type="nucleotide sequence ID" value="NZ_FNCL01000005.1"/>
</dbReference>
<dbReference type="STRING" id="311180.SAMN04488050_105107"/>
<dbReference type="PANTHER" id="PTHR11814">
    <property type="entry name" value="SULFATE TRANSPORTER"/>
    <property type="match status" value="1"/>
</dbReference>
<evidence type="ECO:0000313" key="9">
    <source>
        <dbReference type="Proteomes" id="UP000199392"/>
    </source>
</evidence>
<dbReference type="CDD" id="cd07042">
    <property type="entry name" value="STAS_SulP_like_sulfate_transporter"/>
    <property type="match status" value="1"/>
</dbReference>
<feature type="region of interest" description="Disordered" evidence="5">
    <location>
        <begin position="1"/>
        <end position="20"/>
    </location>
</feature>
<evidence type="ECO:0000313" key="8">
    <source>
        <dbReference type="EMBL" id="SFS81308.1"/>
    </source>
</evidence>
<feature type="transmembrane region" description="Helical" evidence="6">
    <location>
        <begin position="103"/>
        <end position="124"/>
    </location>
</feature>
<protein>
    <submittedName>
        <fullName evidence="8">Sulfate permease, SulP family</fullName>
    </submittedName>
</protein>
<dbReference type="InterPro" id="IPR011547">
    <property type="entry name" value="SLC26A/SulP_dom"/>
</dbReference>
<evidence type="ECO:0000256" key="3">
    <source>
        <dbReference type="ARBA" id="ARBA00022989"/>
    </source>
</evidence>
<dbReference type="InterPro" id="IPR036513">
    <property type="entry name" value="STAS_dom_sf"/>
</dbReference>
<keyword evidence="4 6" id="KW-0472">Membrane</keyword>
<dbReference type="PROSITE" id="PS50801">
    <property type="entry name" value="STAS"/>
    <property type="match status" value="1"/>
</dbReference>
<dbReference type="OrthoDB" id="9769739at2"/>
<dbReference type="InterPro" id="IPR002645">
    <property type="entry name" value="STAS_dom"/>
</dbReference>
<accession>A0A1I6SWY3</accession>
<gene>
    <name evidence="8" type="ORF">SAMN04488050_105107</name>
</gene>
<dbReference type="GO" id="GO:0016020">
    <property type="term" value="C:membrane"/>
    <property type="evidence" value="ECO:0007669"/>
    <property type="project" value="UniProtKB-SubCell"/>
</dbReference>
<keyword evidence="2 6" id="KW-0812">Transmembrane</keyword>
<feature type="transmembrane region" description="Helical" evidence="6">
    <location>
        <begin position="238"/>
        <end position="264"/>
    </location>
</feature>
<feature type="domain" description="STAS" evidence="7">
    <location>
        <begin position="470"/>
        <end position="584"/>
    </location>
</feature>
<feature type="transmembrane region" description="Helical" evidence="6">
    <location>
        <begin position="130"/>
        <end position="151"/>
    </location>
</feature>
<evidence type="ECO:0000256" key="4">
    <source>
        <dbReference type="ARBA" id="ARBA00023136"/>
    </source>
</evidence>
<feature type="transmembrane region" description="Helical" evidence="6">
    <location>
        <begin position="284"/>
        <end position="307"/>
    </location>
</feature>
<feature type="transmembrane region" description="Helical" evidence="6">
    <location>
        <begin position="380"/>
        <end position="397"/>
    </location>
</feature>